<organism evidence="2 3">
    <name type="scientific">Caedimonas varicaedens</name>
    <dbReference type="NCBI Taxonomy" id="1629334"/>
    <lineage>
        <taxon>Bacteria</taxon>
        <taxon>Pseudomonadati</taxon>
        <taxon>Pseudomonadota</taxon>
        <taxon>Alphaproteobacteria</taxon>
        <taxon>Holosporales</taxon>
        <taxon>Caedimonadaceae</taxon>
        <taxon>Caedimonas</taxon>
    </lineage>
</organism>
<dbReference type="Proteomes" id="UP000036771">
    <property type="component" value="Unassembled WGS sequence"/>
</dbReference>
<keyword evidence="1" id="KW-0472">Membrane</keyword>
<reference evidence="2 3" key="1">
    <citation type="submission" date="2015-03" db="EMBL/GenBank/DDBJ databases">
        <title>Caedibacter varicaedens, whole genome shotgun sequence.</title>
        <authorList>
            <person name="Suzuki H."/>
            <person name="Dapper A.L."/>
            <person name="Gibson A.K."/>
            <person name="Jackson C."/>
            <person name="Lee H."/>
            <person name="Pejaver V.R."/>
            <person name="Doak T."/>
            <person name="Lynch M."/>
        </authorList>
    </citation>
    <scope>NUCLEOTIDE SEQUENCE [LARGE SCALE GENOMIC DNA]</scope>
</reference>
<keyword evidence="3" id="KW-1185">Reference proteome</keyword>
<dbReference type="STRING" id="1629334.Cva_00975"/>
<feature type="transmembrane region" description="Helical" evidence="1">
    <location>
        <begin position="30"/>
        <end position="47"/>
    </location>
</feature>
<evidence type="ECO:0000313" key="3">
    <source>
        <dbReference type="Proteomes" id="UP000036771"/>
    </source>
</evidence>
<accession>A0A0K8MCS9</accession>
<proteinExistence type="predicted"/>
<gene>
    <name evidence="2" type="ORF">Cva_00975</name>
</gene>
<feature type="transmembrane region" description="Helical" evidence="1">
    <location>
        <begin position="289"/>
        <end position="309"/>
    </location>
</feature>
<dbReference type="EMBL" id="BBVC01000042">
    <property type="protein sequence ID" value="GAO98326.1"/>
    <property type="molecule type" value="Genomic_DNA"/>
</dbReference>
<comment type="caution">
    <text evidence="2">The sequence shown here is derived from an EMBL/GenBank/DDBJ whole genome shotgun (WGS) entry which is preliminary data.</text>
</comment>
<feature type="transmembrane region" description="Helical" evidence="1">
    <location>
        <begin position="68"/>
        <end position="90"/>
    </location>
</feature>
<keyword evidence="1" id="KW-0812">Transmembrane</keyword>
<evidence type="ECO:0000313" key="2">
    <source>
        <dbReference type="EMBL" id="GAO98326.1"/>
    </source>
</evidence>
<dbReference type="AlphaFoldDB" id="A0A0K8MCS9"/>
<evidence type="ECO:0008006" key="4">
    <source>
        <dbReference type="Google" id="ProtNLM"/>
    </source>
</evidence>
<feature type="transmembrane region" description="Helical" evidence="1">
    <location>
        <begin position="329"/>
        <end position="351"/>
    </location>
</feature>
<protein>
    <recommendedName>
        <fullName evidence="4">O-Antigen ligase</fullName>
    </recommendedName>
</protein>
<evidence type="ECO:0000256" key="1">
    <source>
        <dbReference type="SAM" id="Phobius"/>
    </source>
</evidence>
<feature type="transmembrane region" description="Helical" evidence="1">
    <location>
        <begin position="110"/>
        <end position="132"/>
    </location>
</feature>
<keyword evidence="1" id="KW-1133">Transmembrane helix</keyword>
<sequence>MTVILLFIEAITEGIILSVMKFSYVEMHKYNKSTSVMVLFLIPVFLLKKKYLTLEQKESLFLGKKLETAIFILFIVTIFILVSGTSKLALMGGIMLPFALYILPQKVRKGFLQIIVCFYFIGIFIIPNIYAIPTIKQYTFKNVGSTSFYDRISIWTNVRNIVLNKSDSVKGSTRRTFFGFGLGSSKVEVFSKQRCAWEIPLSSLLSDSSKRNRIRPYLGKYLRHKMNIKQNTQPTNTQPTNTQNNSLALKFGQCNNSGIKAPIYKYPLAITEGLPLHPHNNVLQITLELGFVGIFLFFLMIQLCIQGIWKLNSNPCYLCMLSGTLLSFLIISSISYGIWQSWWVCTLWLVLSVSQRIRS</sequence>
<name>A0A0K8MCS9_9PROT</name>